<reference evidence="3" key="1">
    <citation type="submission" date="2021-01" db="EMBL/GenBank/DDBJ databases">
        <authorList>
            <consortium name="Aspergillus puulaauensis MK2 genome sequencing consortium"/>
            <person name="Kazuki M."/>
            <person name="Futagami T."/>
        </authorList>
    </citation>
    <scope>NUCLEOTIDE SEQUENCE</scope>
    <source>
        <strain evidence="3">MK2</strain>
    </source>
</reference>
<dbReference type="EMBL" id="AP024446">
    <property type="protein sequence ID" value="BCS25203.1"/>
    <property type="molecule type" value="Genomic_DNA"/>
</dbReference>
<feature type="compositionally biased region" description="Basic and acidic residues" evidence="1">
    <location>
        <begin position="457"/>
        <end position="471"/>
    </location>
</feature>
<dbReference type="PANTHER" id="PTHR35186:SF4">
    <property type="entry name" value="PRION-INHIBITION AND PROPAGATION HELO DOMAIN-CONTAINING PROTEIN"/>
    <property type="match status" value="1"/>
</dbReference>
<evidence type="ECO:0000313" key="3">
    <source>
        <dbReference type="EMBL" id="BCS25203.1"/>
    </source>
</evidence>
<sequence length="580" mass="65074">MATGFEAAGLALATLPLIINQLDSYVRSAEKIRMFRRYRRTLRDYCLRIETQYVILSNHIQQLLCGTVDSQDQVFELIKNPRSNLWKDAVLKAKLERKLGRSHQVFIGNMVRVHDIICDLCEKLNIKAPYNGPVSIALADTNADRLTLFCAKFPRFEIRPKVKFSKILFTAVYEDLLQQIGTANDILKTLIEQAARSKTEPPSVRSDIVMLSTWLQESRTNARGIYDAFMEHVSLECGCHGPHGIYMRVPPIKIEADKLETSQLFRVLFSRIGQTGSGTKWRWHEIEVEAKDPEPSTDITAAGYSGKAVQSIVQSAAPSSTVTTVVSAKLERPLPRTCSETPITYMCSSLSHIDGLGGQKRIGYLVGTSVQTHYQMRAAMLPYEHCFNSLQQALPRTTRRDRLRLAARIACAVIQFHDSWLKHGWSISEINISSSPPESQPSRDDGLLHYAKPLSARKPEADSDSSDRESPYPKNLNRTLFPLGVALIELSLGESVDTLQVAEDDDADVIQAKFNTASRLLNKVYSESGSRYGDATNRCLFWPILEGSPFECRGLEARVAETVVQPLLQDLLYFEGYQGI</sequence>
<dbReference type="OrthoDB" id="3565018at2759"/>
<dbReference type="AlphaFoldDB" id="A0A7R7XQP9"/>
<name>A0A7R7XQP9_9EURO</name>
<feature type="domain" description="DUF7580" evidence="2">
    <location>
        <begin position="215"/>
        <end position="543"/>
    </location>
</feature>
<dbReference type="Pfam" id="PF24476">
    <property type="entry name" value="DUF7580"/>
    <property type="match status" value="1"/>
</dbReference>
<dbReference type="PANTHER" id="PTHR35186">
    <property type="entry name" value="ANK_REP_REGION DOMAIN-CONTAINING PROTEIN"/>
    <property type="match status" value="1"/>
</dbReference>
<reference evidence="3" key="2">
    <citation type="submission" date="2021-02" db="EMBL/GenBank/DDBJ databases">
        <title>Aspergillus puulaauensis MK2 genome sequence.</title>
        <authorList>
            <person name="Futagami T."/>
            <person name="Mori K."/>
            <person name="Kadooka C."/>
            <person name="Tanaka T."/>
        </authorList>
    </citation>
    <scope>NUCLEOTIDE SEQUENCE</scope>
    <source>
        <strain evidence="3">MK2</strain>
    </source>
</reference>
<accession>A0A7R7XQP9</accession>
<keyword evidence="4" id="KW-1185">Reference proteome</keyword>
<evidence type="ECO:0000313" key="4">
    <source>
        <dbReference type="Proteomes" id="UP000654913"/>
    </source>
</evidence>
<gene>
    <name evidence="3" type="ORF">APUU_41647S</name>
</gene>
<evidence type="ECO:0000259" key="2">
    <source>
        <dbReference type="Pfam" id="PF24476"/>
    </source>
</evidence>
<proteinExistence type="predicted"/>
<dbReference type="GeneID" id="64975208"/>
<evidence type="ECO:0000256" key="1">
    <source>
        <dbReference type="SAM" id="MobiDB-lite"/>
    </source>
</evidence>
<dbReference type="InterPro" id="IPR056002">
    <property type="entry name" value="DUF7580"/>
</dbReference>
<feature type="region of interest" description="Disordered" evidence="1">
    <location>
        <begin position="454"/>
        <end position="475"/>
    </location>
</feature>
<dbReference type="KEGG" id="apuu:APUU_41647S"/>
<dbReference type="Proteomes" id="UP000654913">
    <property type="component" value="Chromosome 4"/>
</dbReference>
<dbReference type="RefSeq" id="XP_041557397.1">
    <property type="nucleotide sequence ID" value="XM_041704854.1"/>
</dbReference>
<organism evidence="3 4">
    <name type="scientific">Aspergillus puulaauensis</name>
    <dbReference type="NCBI Taxonomy" id="1220207"/>
    <lineage>
        <taxon>Eukaryota</taxon>
        <taxon>Fungi</taxon>
        <taxon>Dikarya</taxon>
        <taxon>Ascomycota</taxon>
        <taxon>Pezizomycotina</taxon>
        <taxon>Eurotiomycetes</taxon>
        <taxon>Eurotiomycetidae</taxon>
        <taxon>Eurotiales</taxon>
        <taxon>Aspergillaceae</taxon>
        <taxon>Aspergillus</taxon>
    </lineage>
</organism>
<protein>
    <recommendedName>
        <fullName evidence="2">DUF7580 domain-containing protein</fullName>
    </recommendedName>
</protein>